<sequence length="264" mass="27196">MDHDLTIDEKRVYADRTGADEVLIAADQGVVAVSLSDDRVGEFGLDHRAAARDVAAAGDRRAVATDADVLVGDYDPTDFGPAVAVGFDGDALLAAGPDGRIARLGDGWTTLGDVEAPRAVDGGMIAAESGVHQVVGDDLRNVGLDGVHDVHGRGMPLAATDDGLYRLGNGWMVERDGAFGVVSADSADDRAHAAGEGGLFVREAVGEWVPVDVPVPVDGLVDVGYTDAATVAVTETGTLLADAGDGWRSRELGVTGVRRLAVQT</sequence>
<dbReference type="EMBL" id="CP031148">
    <property type="protein sequence ID" value="AXG08706.1"/>
    <property type="molecule type" value="Genomic_DNA"/>
</dbReference>
<dbReference type="GeneID" id="37285687"/>
<dbReference type="InterPro" id="IPR056505">
    <property type="entry name" value="Beta-prop_HVO_0234"/>
</dbReference>
<evidence type="ECO:0000259" key="1">
    <source>
        <dbReference type="Pfam" id="PF23366"/>
    </source>
</evidence>
<dbReference type="Proteomes" id="UP000252985">
    <property type="component" value="Chromosome"/>
</dbReference>
<proteinExistence type="predicted"/>
<dbReference type="Pfam" id="PF23366">
    <property type="entry name" value="Beta-prop_HVO_0234"/>
    <property type="match status" value="1"/>
</dbReference>
<reference evidence="2 3" key="1">
    <citation type="submission" date="2018-07" db="EMBL/GenBank/DDBJ databases">
        <title>Genome sequences of Haloplanus sp. CBA1112.</title>
        <authorList>
            <person name="Kim Y.B."/>
            <person name="Roh S.W."/>
        </authorList>
    </citation>
    <scope>NUCLEOTIDE SEQUENCE [LARGE SCALE GENOMIC DNA]</scope>
    <source>
        <strain evidence="2 3">CBA1112</strain>
    </source>
</reference>
<organism evidence="2 3">
    <name type="scientific">Haloplanus rubicundus</name>
    <dbReference type="NCBI Taxonomy" id="1547898"/>
    <lineage>
        <taxon>Archaea</taxon>
        <taxon>Methanobacteriati</taxon>
        <taxon>Methanobacteriota</taxon>
        <taxon>Stenosarchaea group</taxon>
        <taxon>Halobacteria</taxon>
        <taxon>Halobacteriales</taxon>
        <taxon>Haloferacaceae</taxon>
        <taxon>Haloplanus</taxon>
    </lineage>
</organism>
<accession>A0A345E934</accession>
<evidence type="ECO:0000313" key="2">
    <source>
        <dbReference type="EMBL" id="AXG08706.1"/>
    </source>
</evidence>
<feature type="domain" description="HVO-0234-like beta-propeller" evidence="1">
    <location>
        <begin position="6"/>
        <end position="263"/>
    </location>
</feature>
<gene>
    <name evidence="2" type="ORF">DU484_01875</name>
</gene>
<dbReference type="KEGG" id="haq:DU484_01875"/>
<dbReference type="RefSeq" id="WP_114604962.1">
    <property type="nucleotide sequence ID" value="NZ_CP031148.1"/>
</dbReference>
<evidence type="ECO:0000313" key="3">
    <source>
        <dbReference type="Proteomes" id="UP000252985"/>
    </source>
</evidence>
<dbReference type="AlphaFoldDB" id="A0A345E934"/>
<name>A0A345E934_9EURY</name>
<protein>
    <recommendedName>
        <fullName evidence="1">HVO-0234-like beta-propeller domain-containing protein</fullName>
    </recommendedName>
</protein>